<evidence type="ECO:0000256" key="4">
    <source>
        <dbReference type="ARBA" id="ARBA00022759"/>
    </source>
</evidence>
<dbReference type="RefSeq" id="WP_084098973.1">
    <property type="nucleotide sequence ID" value="NZ_FRCR01000012.1"/>
</dbReference>
<dbReference type="InterPro" id="IPR012933">
    <property type="entry name" value="HicA_mRNA_interferase"/>
</dbReference>
<keyword evidence="2" id="KW-1277">Toxin-antitoxin system</keyword>
<keyword evidence="9" id="KW-1185">Reference proteome</keyword>
<evidence type="ECO:0000256" key="1">
    <source>
        <dbReference type="ARBA" id="ARBA00006620"/>
    </source>
</evidence>
<dbReference type="Gene3D" id="3.30.920.30">
    <property type="entry name" value="Hypothetical protein"/>
    <property type="match status" value="1"/>
</dbReference>
<dbReference type="InterPro" id="IPR038570">
    <property type="entry name" value="HicA_sf"/>
</dbReference>
<evidence type="ECO:0000256" key="6">
    <source>
        <dbReference type="ARBA" id="ARBA00022884"/>
    </source>
</evidence>
<keyword evidence="5" id="KW-0378">Hydrolase</keyword>
<evidence type="ECO:0000256" key="5">
    <source>
        <dbReference type="ARBA" id="ARBA00022801"/>
    </source>
</evidence>
<dbReference type="EMBL" id="FRCR01000012">
    <property type="protein sequence ID" value="SHM77983.1"/>
    <property type="molecule type" value="Genomic_DNA"/>
</dbReference>
<dbReference type="OrthoDB" id="9811409at2"/>
<keyword evidence="4" id="KW-0255">Endonuclease</keyword>
<evidence type="ECO:0000256" key="3">
    <source>
        <dbReference type="ARBA" id="ARBA00022722"/>
    </source>
</evidence>
<protein>
    <submittedName>
        <fullName evidence="8">Predicted RNA binding protein YcfA, dsRBD-like fold, HicA-like mRNA interferase family</fullName>
    </submittedName>
</protein>
<keyword evidence="7" id="KW-0346">Stress response</keyword>
<evidence type="ECO:0000256" key="7">
    <source>
        <dbReference type="ARBA" id="ARBA00023016"/>
    </source>
</evidence>
<dbReference type="PANTHER" id="PTHR34873">
    <property type="entry name" value="SSR1766 PROTEIN"/>
    <property type="match status" value="1"/>
</dbReference>
<accession>A0A1M7LIT2</accession>
<proteinExistence type="inferred from homology"/>
<evidence type="ECO:0000256" key="2">
    <source>
        <dbReference type="ARBA" id="ARBA00022649"/>
    </source>
</evidence>
<dbReference type="Pfam" id="PF07927">
    <property type="entry name" value="HicA_toxin"/>
    <property type="match status" value="1"/>
</dbReference>
<name>A0A1M7LIT2_9FIRM</name>
<sequence length="74" mass="8295">MGFAVKPKDLIDALCRNGFVIVRIKGSHYKVRKGDKAVTIPFHNKELKTGTLQAILKSLGITKEELVKMLKDEN</sequence>
<dbReference type="GO" id="GO:0004519">
    <property type="term" value="F:endonuclease activity"/>
    <property type="evidence" value="ECO:0007669"/>
    <property type="project" value="UniProtKB-KW"/>
</dbReference>
<organism evidence="8 9">
    <name type="scientific">Caldanaerovirga acetigignens</name>
    <dbReference type="NCBI Taxonomy" id="447595"/>
    <lineage>
        <taxon>Bacteria</taxon>
        <taxon>Bacillati</taxon>
        <taxon>Bacillota</taxon>
        <taxon>Clostridia</taxon>
        <taxon>Thermosediminibacterales</taxon>
        <taxon>Thermosediminibacteraceae</taxon>
        <taxon>Caldanaerovirga</taxon>
    </lineage>
</organism>
<gene>
    <name evidence="8" type="ORF">SAMN05660826_01937</name>
</gene>
<dbReference type="STRING" id="447595.SAMN05660826_01937"/>
<comment type="similarity">
    <text evidence="1">Belongs to the HicA mRNA interferase family.</text>
</comment>
<keyword evidence="6" id="KW-0694">RNA-binding</keyword>
<dbReference type="SUPFAM" id="SSF54786">
    <property type="entry name" value="YcfA/nrd intein domain"/>
    <property type="match status" value="1"/>
</dbReference>
<dbReference type="Proteomes" id="UP000184375">
    <property type="component" value="Unassembled WGS sequence"/>
</dbReference>
<dbReference type="GO" id="GO:0016787">
    <property type="term" value="F:hydrolase activity"/>
    <property type="evidence" value="ECO:0007669"/>
    <property type="project" value="UniProtKB-KW"/>
</dbReference>
<dbReference type="PANTHER" id="PTHR34873:SF3">
    <property type="entry name" value="ADDICTION MODULE TOXIN, HICA FAMILY"/>
    <property type="match status" value="1"/>
</dbReference>
<reference evidence="9" key="1">
    <citation type="submission" date="2016-11" db="EMBL/GenBank/DDBJ databases">
        <authorList>
            <person name="Varghese N."/>
            <person name="Submissions S."/>
        </authorList>
    </citation>
    <scope>NUCLEOTIDE SEQUENCE [LARGE SCALE GENOMIC DNA]</scope>
    <source>
        <strain evidence="9">DSM 18802</strain>
    </source>
</reference>
<evidence type="ECO:0000313" key="9">
    <source>
        <dbReference type="Proteomes" id="UP000184375"/>
    </source>
</evidence>
<keyword evidence="3" id="KW-0540">Nuclease</keyword>
<dbReference type="AlphaFoldDB" id="A0A1M7LIT2"/>
<dbReference type="GO" id="GO:0003729">
    <property type="term" value="F:mRNA binding"/>
    <property type="evidence" value="ECO:0007669"/>
    <property type="project" value="InterPro"/>
</dbReference>
<evidence type="ECO:0000313" key="8">
    <source>
        <dbReference type="EMBL" id="SHM77983.1"/>
    </source>
</evidence>